<dbReference type="GO" id="GO:0004190">
    <property type="term" value="F:aspartic-type endopeptidase activity"/>
    <property type="evidence" value="ECO:0007669"/>
    <property type="project" value="UniProtKB-KW"/>
</dbReference>
<dbReference type="Pfam" id="PF13976">
    <property type="entry name" value="gag_pre-integrs"/>
    <property type="match status" value="1"/>
</dbReference>
<feature type="compositionally biased region" description="Low complexity" evidence="3">
    <location>
        <begin position="692"/>
        <end position="702"/>
    </location>
</feature>
<dbReference type="EMBL" id="BKCJ010003821">
    <property type="protein sequence ID" value="GEU57384.1"/>
    <property type="molecule type" value="Genomic_DNA"/>
</dbReference>
<evidence type="ECO:0000256" key="1">
    <source>
        <dbReference type="ARBA" id="ARBA00022750"/>
    </source>
</evidence>
<feature type="domain" description="GAG-pre-integrase" evidence="5">
    <location>
        <begin position="866"/>
        <end position="936"/>
    </location>
</feature>
<accession>A0A6L2LB39</accession>
<dbReference type="Pfam" id="PF07727">
    <property type="entry name" value="RVT_2"/>
    <property type="match status" value="1"/>
</dbReference>
<evidence type="ECO:0000259" key="5">
    <source>
        <dbReference type="Pfam" id="PF13976"/>
    </source>
</evidence>
<dbReference type="InterPro" id="IPR054722">
    <property type="entry name" value="PolX-like_BBD"/>
</dbReference>
<dbReference type="InterPro" id="IPR025724">
    <property type="entry name" value="GAG-pre-integrase_dom"/>
</dbReference>
<reference evidence="7" key="1">
    <citation type="journal article" date="2019" name="Sci. Rep.">
        <title>Draft genome of Tanacetum cinerariifolium, the natural source of mosquito coil.</title>
        <authorList>
            <person name="Yamashiro T."/>
            <person name="Shiraishi A."/>
            <person name="Satake H."/>
            <person name="Nakayama K."/>
        </authorList>
    </citation>
    <scope>NUCLEOTIDE SEQUENCE</scope>
</reference>
<protein>
    <submittedName>
        <fullName evidence="7">Retrovirus-related Pol polyprotein from transposon TNT 1-94</fullName>
    </submittedName>
</protein>
<evidence type="ECO:0000256" key="2">
    <source>
        <dbReference type="SAM" id="Coils"/>
    </source>
</evidence>
<evidence type="ECO:0000259" key="6">
    <source>
        <dbReference type="Pfam" id="PF22936"/>
    </source>
</evidence>
<dbReference type="SUPFAM" id="SSF53098">
    <property type="entry name" value="Ribonuclease H-like"/>
    <property type="match status" value="1"/>
</dbReference>
<organism evidence="7">
    <name type="scientific">Tanacetum cinerariifolium</name>
    <name type="common">Dalmatian daisy</name>
    <name type="synonym">Chrysanthemum cinerariifolium</name>
    <dbReference type="NCBI Taxonomy" id="118510"/>
    <lineage>
        <taxon>Eukaryota</taxon>
        <taxon>Viridiplantae</taxon>
        <taxon>Streptophyta</taxon>
        <taxon>Embryophyta</taxon>
        <taxon>Tracheophyta</taxon>
        <taxon>Spermatophyta</taxon>
        <taxon>Magnoliopsida</taxon>
        <taxon>eudicotyledons</taxon>
        <taxon>Gunneridae</taxon>
        <taxon>Pentapetalae</taxon>
        <taxon>asterids</taxon>
        <taxon>campanulids</taxon>
        <taxon>Asterales</taxon>
        <taxon>Asteraceae</taxon>
        <taxon>Asteroideae</taxon>
        <taxon>Anthemideae</taxon>
        <taxon>Anthemidinae</taxon>
        <taxon>Tanacetum</taxon>
    </lineage>
</organism>
<dbReference type="Gene3D" id="3.30.420.10">
    <property type="entry name" value="Ribonuclease H-like superfamily/Ribonuclease H"/>
    <property type="match status" value="1"/>
</dbReference>
<name>A0A6L2LB39_TANCI</name>
<dbReference type="InterPro" id="IPR012337">
    <property type="entry name" value="RNaseH-like_sf"/>
</dbReference>
<dbReference type="SUPFAM" id="SSF56672">
    <property type="entry name" value="DNA/RNA polymerases"/>
    <property type="match status" value="1"/>
</dbReference>
<evidence type="ECO:0000313" key="7">
    <source>
        <dbReference type="EMBL" id="GEU57384.1"/>
    </source>
</evidence>
<keyword evidence="1" id="KW-0378">Hydrolase</keyword>
<keyword evidence="2" id="KW-0175">Coiled coil</keyword>
<feature type="domain" description="Reverse transcriptase Ty1/copia-type" evidence="4">
    <location>
        <begin position="1089"/>
        <end position="1260"/>
    </location>
</feature>
<dbReference type="GO" id="GO:0003676">
    <property type="term" value="F:nucleic acid binding"/>
    <property type="evidence" value="ECO:0007669"/>
    <property type="project" value="InterPro"/>
</dbReference>
<comment type="caution">
    <text evidence="7">The sequence shown here is derived from an EMBL/GenBank/DDBJ whole genome shotgun (WGS) entry which is preliminary data.</text>
</comment>
<proteinExistence type="predicted"/>
<gene>
    <name evidence="7" type="ORF">Tci_029362</name>
</gene>
<evidence type="ECO:0000256" key="3">
    <source>
        <dbReference type="SAM" id="MobiDB-lite"/>
    </source>
</evidence>
<dbReference type="InterPro" id="IPR043502">
    <property type="entry name" value="DNA/RNA_pol_sf"/>
</dbReference>
<dbReference type="PANTHER" id="PTHR11439:SF483">
    <property type="entry name" value="PEPTIDE SYNTHASE GLIP-LIKE, PUTATIVE (AFU_ORTHOLOGUE AFUA_3G12920)-RELATED"/>
    <property type="match status" value="1"/>
</dbReference>
<keyword evidence="1" id="KW-0645">Protease</keyword>
<feature type="region of interest" description="Disordered" evidence="3">
    <location>
        <begin position="1009"/>
        <end position="1042"/>
    </location>
</feature>
<evidence type="ECO:0000259" key="4">
    <source>
        <dbReference type="Pfam" id="PF07727"/>
    </source>
</evidence>
<dbReference type="CDD" id="cd09272">
    <property type="entry name" value="RNase_HI_RT_Ty1"/>
    <property type="match status" value="1"/>
</dbReference>
<feature type="region of interest" description="Disordered" evidence="3">
    <location>
        <begin position="692"/>
        <end position="733"/>
    </location>
</feature>
<feature type="compositionally biased region" description="Polar residues" evidence="3">
    <location>
        <begin position="716"/>
        <end position="725"/>
    </location>
</feature>
<dbReference type="Pfam" id="PF22936">
    <property type="entry name" value="Pol_BBD"/>
    <property type="match status" value="1"/>
</dbReference>
<dbReference type="InterPro" id="IPR013103">
    <property type="entry name" value="RVT_2"/>
</dbReference>
<keyword evidence="1" id="KW-0064">Aspartyl protease</keyword>
<sequence length="1392" mass="157706">MSTQQDIYAAGSKNRPPVLNKDNYVPWSSRIIRYTRSRPNGKMIVDSIENGPYLRQMIATPGEPDLLVPVPESFHEQTNEELTETDIKQMDADDQAIQTILLGLPKDIYAAVDSYQSSSSTYPQQSFPINNKYNLKPSLNQNFMQPPMTSLEDINDPTEDRKTQNVGGNGRNQFGQYAGQVIQNQQGYNAWQNGGFQGIANQSGTRNVVAARTEGTGNGDQARCYNYRGLGHIVRNCTARPRRRDATYLQTQLLIAQKEEAGIQIQVKEFDFMATAGDLDEIEEVNANCILMYGANGGAVETSFPPNEETCAHQETVYRNLVDQVAQEKYDKLKKCYQKSVYQEQYLTRKINALHLSSAKQITTLNDEISNLNKQLSKEKSSISSLMDEKKRLKHDFKIREDKFLDKEVDLEARIIDLENILLKIDQTVQTMHMFNPKPDSFYHPNQKMALEEHDPPDVYDLEETLKLAQESREKMRFLKKEIKPANYAKINHLSRVFVPQMTKFKEELFLSNVSNMVTISKMISIPNEDLSDATTPSVARKFLNEVKSSLVTLQHVVKQKMNLEVHNWSSSAHKEVHRIISHKIAPIINQVDVRVKNFEIQFLQEAAKFVRDFKSLAKKADESLDKQKSLELEIEEFNVVKHRNVIAPRMFKINPSQTPRVDLVPNKQSSVSIRTNPITNSQQHVTFKENVSSNTVTASSTGLEHTARTRRPQPKGNTRNARIPSTSKSSAVKKVTVEEHRRTLLLSKIQKPCHLNVVQICLWCIDSGCFKHMTGNIKLLINFVWKFLGTVCFGNDHITAILGYGDLKWGNITITRVYFVEGLGHNIFSVGQFCDADLEVAFRRNTCFIRDLDGVYLLKGNRYTNLYTINLYDMASASLICLMARVTPTKSWLWHQRLSHLNFDTINVLAKNDLVSSLPKFKYAKEHLCPSCNVGITHETSATKTPQQNGVVKRRNRTLVEAARTMLIFSHASLFLWAEAIANAKSTKSHSFAAPVLQNLQAPTTSMSFQDSASVPTNSSNTPVSSHNVDATSQQHAQQERNLTPSPMASAADNVPNAVFEGDLFVNHFGTPSTESAVSSTQYVDPLDVWELVPSPDDIKPLTLKWLFKNKHDEENTVIRNKTRLVVRGYRQEEGIEFKESFAPVARMEAISIFLAYAAHKGFTVYQMDVKTTFLHGSLKGDMYVCQPEGFIDADYPSHVYKLKKALYGLKQAPRAWYDELSTFLLQNRFSKGIIDPTLFTRRFDDNILVVNQSPIGIFINQSKYMHEILKKYGLNTFDIVGTLMNIKDRLDLDQIGTPVDATKYRSMIGALMYLTSSRPDIVHATCDSGFELNYARCKDTFKSTSGKAQFLGKKLVRWSSKKQDCTSLSTTESEYVSLSACCAQVLWMRT</sequence>
<dbReference type="InterPro" id="IPR036397">
    <property type="entry name" value="RNaseH_sf"/>
</dbReference>
<dbReference type="PANTHER" id="PTHR11439">
    <property type="entry name" value="GAG-POL-RELATED RETROTRANSPOSON"/>
    <property type="match status" value="1"/>
</dbReference>
<feature type="coiled-coil region" evidence="2">
    <location>
        <begin position="362"/>
        <end position="389"/>
    </location>
</feature>
<feature type="domain" description="Retrovirus-related Pol polyprotein from transposon TNT 1-94-like beta-barrel" evidence="6">
    <location>
        <begin position="764"/>
        <end position="836"/>
    </location>
</feature>